<dbReference type="InterPro" id="IPR008775">
    <property type="entry name" value="Phytyl_CoA_dOase-like"/>
</dbReference>
<dbReference type="EMBL" id="LVXG01000002">
    <property type="protein sequence ID" value="OQP55860.1"/>
    <property type="molecule type" value="Genomic_DNA"/>
</dbReference>
<evidence type="ECO:0000313" key="2">
    <source>
        <dbReference type="EMBL" id="OQP55860.1"/>
    </source>
</evidence>
<dbReference type="Proteomes" id="UP000192610">
    <property type="component" value="Unassembled WGS sequence"/>
</dbReference>
<name>A0A1V9FBU4_9BACT</name>
<dbReference type="PANTHER" id="PTHR20883">
    <property type="entry name" value="PHYTANOYL-COA DIOXYGENASE DOMAIN CONTAINING 1"/>
    <property type="match status" value="1"/>
</dbReference>
<dbReference type="Gene3D" id="2.60.120.620">
    <property type="entry name" value="q2cbj1_9rhob like domain"/>
    <property type="match status" value="1"/>
</dbReference>
<gene>
    <name evidence="2" type="ORF">A4H97_19895</name>
</gene>
<dbReference type="RefSeq" id="WP_081197061.1">
    <property type="nucleotide sequence ID" value="NZ_FOCZ01000022.1"/>
</dbReference>
<dbReference type="PANTHER" id="PTHR20883:SF48">
    <property type="entry name" value="ECTOINE DIOXYGENASE"/>
    <property type="match status" value="1"/>
</dbReference>
<keyword evidence="3" id="KW-1185">Reference proteome</keyword>
<sequence length="276" mass="31218">MNNLKLTDAQKVQYENDGYLIVKNFVTPEEAQLLYNIATGDDVMRGKAFDFNDQTGKSTKLTLWFTPGDDTYGLLTRSEAMVHAVQDLLGEGEVCHFHSKLMQKEPKVGGAWEWHQDYGYWYKNGFLFPDAMISVMLALTEATKLNGCLQVLKGTHKMGRIEHNFAGDQQGADMDFVNQALERFERVYVELEAGDILFFHSNILHMSDANTSDKPRWSMISAYNMSYNIPFREKNLSCITPVTTVSNDSILSAGAKGLSADRDFLQKENEITLNVK</sequence>
<dbReference type="STRING" id="354355.SAMN05660816_06568"/>
<evidence type="ECO:0000256" key="1">
    <source>
        <dbReference type="ARBA" id="ARBA00001954"/>
    </source>
</evidence>
<dbReference type="GO" id="GO:0005506">
    <property type="term" value="F:iron ion binding"/>
    <property type="evidence" value="ECO:0007669"/>
    <property type="project" value="UniProtKB-ARBA"/>
</dbReference>
<organism evidence="2 3">
    <name type="scientific">Niastella yeongjuensis</name>
    <dbReference type="NCBI Taxonomy" id="354355"/>
    <lineage>
        <taxon>Bacteria</taxon>
        <taxon>Pseudomonadati</taxon>
        <taxon>Bacteroidota</taxon>
        <taxon>Chitinophagia</taxon>
        <taxon>Chitinophagales</taxon>
        <taxon>Chitinophagaceae</taxon>
        <taxon>Niastella</taxon>
    </lineage>
</organism>
<protein>
    <submittedName>
        <fullName evidence="2">Proline hydroxylase</fullName>
    </submittedName>
</protein>
<dbReference type="OrthoDB" id="9791262at2"/>
<evidence type="ECO:0000313" key="3">
    <source>
        <dbReference type="Proteomes" id="UP000192610"/>
    </source>
</evidence>
<accession>A0A1V9FBU4</accession>
<comment type="cofactor">
    <cofactor evidence="1">
        <name>Fe(2+)</name>
        <dbReference type="ChEBI" id="CHEBI:29033"/>
    </cofactor>
</comment>
<dbReference type="SUPFAM" id="SSF51197">
    <property type="entry name" value="Clavaminate synthase-like"/>
    <property type="match status" value="1"/>
</dbReference>
<dbReference type="AlphaFoldDB" id="A0A1V9FBU4"/>
<dbReference type="Pfam" id="PF05721">
    <property type="entry name" value="PhyH"/>
    <property type="match status" value="1"/>
</dbReference>
<reference evidence="3" key="1">
    <citation type="submission" date="2016-04" db="EMBL/GenBank/DDBJ databases">
        <authorList>
            <person name="Chen L."/>
            <person name="Zhuang W."/>
            <person name="Wang G."/>
        </authorList>
    </citation>
    <scope>NUCLEOTIDE SEQUENCE [LARGE SCALE GENOMIC DNA]</scope>
    <source>
        <strain evidence="3">17621</strain>
    </source>
</reference>
<proteinExistence type="predicted"/>
<dbReference type="GO" id="GO:0016706">
    <property type="term" value="F:2-oxoglutarate-dependent dioxygenase activity"/>
    <property type="evidence" value="ECO:0007669"/>
    <property type="project" value="UniProtKB-ARBA"/>
</dbReference>
<comment type="caution">
    <text evidence="2">The sequence shown here is derived from an EMBL/GenBank/DDBJ whole genome shotgun (WGS) entry which is preliminary data.</text>
</comment>